<accession>A0A0F9S6K1</accession>
<protein>
    <submittedName>
        <fullName evidence="1">Uncharacterized protein</fullName>
    </submittedName>
</protein>
<evidence type="ECO:0000313" key="1">
    <source>
        <dbReference type="EMBL" id="KKN24938.1"/>
    </source>
</evidence>
<organism evidence="1">
    <name type="scientific">marine sediment metagenome</name>
    <dbReference type="NCBI Taxonomy" id="412755"/>
    <lineage>
        <taxon>unclassified sequences</taxon>
        <taxon>metagenomes</taxon>
        <taxon>ecological metagenomes</taxon>
    </lineage>
</organism>
<proteinExistence type="predicted"/>
<name>A0A0F9S6K1_9ZZZZ</name>
<sequence length="432" mass="49990">MQRMAEAAHCILGSLGKHGRGQEWIDTLEAEQAHVEEEAGIIRMVMQEYSRDLYTDRLHDGYYEAKDVQATVQSVQTAGPKLTKQAQLMLERWSAVADEVPPAIHELASLTYMLLIELGDAAEGAAVDYPAAEVQNPYRDPKLVSAVQYLLDATANIYRDVEKAEQSEEGASRTGRITRILSGDTAPTDVKTFVYRDHLYREALTSEQKKLKKKYLLKQQMQDKKPIPTWEDVLDRYGDEMRTAAEDYLGYMDFRLYLEQWLERYDYDIEDEAVVKHFEQQVYDDFIVEEVEKAFLHHYEKAVDRLSTVDGQDCWREIDIPRSVDPTRLASVGRYWTLDKDSASALESDVPHDADHDLYRVVRFHGRVNGQYIDPEVIYANMYGHANRIEADAQEVRFYQHAPVFVYSVDVWDRMYESGEPETIEIDDWRTA</sequence>
<reference evidence="1" key="1">
    <citation type="journal article" date="2015" name="Nature">
        <title>Complex archaea that bridge the gap between prokaryotes and eukaryotes.</title>
        <authorList>
            <person name="Spang A."/>
            <person name="Saw J.H."/>
            <person name="Jorgensen S.L."/>
            <person name="Zaremba-Niedzwiedzka K."/>
            <person name="Martijn J."/>
            <person name="Lind A.E."/>
            <person name="van Eijk R."/>
            <person name="Schleper C."/>
            <person name="Guy L."/>
            <person name="Ettema T.J."/>
        </authorList>
    </citation>
    <scope>NUCLEOTIDE SEQUENCE</scope>
</reference>
<gene>
    <name evidence="1" type="ORF">LCGC14_0889860</name>
</gene>
<comment type="caution">
    <text evidence="1">The sequence shown here is derived from an EMBL/GenBank/DDBJ whole genome shotgun (WGS) entry which is preliminary data.</text>
</comment>
<dbReference type="AlphaFoldDB" id="A0A0F9S6K1"/>
<dbReference type="EMBL" id="LAZR01002844">
    <property type="protein sequence ID" value="KKN24938.1"/>
    <property type="molecule type" value="Genomic_DNA"/>
</dbReference>